<dbReference type="AlphaFoldDB" id="A0A267G6Y9"/>
<evidence type="ECO:0000313" key="2">
    <source>
        <dbReference type="EMBL" id="PAA81803.1"/>
    </source>
</evidence>
<sequence>MLKIALVTALLPLMAVCLPASEKVMPPSAYQMIQCIIFNRNCPYDLFNPLLHDPRAPEECNCDAAALNCQVNCSAAYLIRYLDPTGGENDPNSPAYYVKRALKNCQGSLQSCLNSLDDGFKFGFLKLAESAGFTDLPKACRCSLQLEQCAAECFQYIAGVMGHGKQRKPYPYI</sequence>
<feature type="chain" id="PRO_5012944315" evidence="1">
    <location>
        <begin position="18"/>
        <end position="173"/>
    </location>
</feature>
<name>A0A267G6Y9_9PLAT</name>
<feature type="signal peptide" evidence="1">
    <location>
        <begin position="1"/>
        <end position="17"/>
    </location>
</feature>
<protein>
    <submittedName>
        <fullName evidence="2">Uncharacterized protein</fullName>
    </submittedName>
</protein>
<reference evidence="2 3" key="1">
    <citation type="submission" date="2017-06" db="EMBL/GenBank/DDBJ databases">
        <title>A platform for efficient transgenesis in Macrostomum lignano, a flatworm model organism for stem cell research.</title>
        <authorList>
            <person name="Berezikov E."/>
        </authorList>
    </citation>
    <scope>NUCLEOTIDE SEQUENCE [LARGE SCALE GENOMIC DNA]</scope>
    <source>
        <strain evidence="2">DV1</strain>
        <tissue evidence="2">Whole organism</tissue>
    </source>
</reference>
<dbReference type="Proteomes" id="UP000215902">
    <property type="component" value="Unassembled WGS sequence"/>
</dbReference>
<evidence type="ECO:0000256" key="1">
    <source>
        <dbReference type="SAM" id="SignalP"/>
    </source>
</evidence>
<dbReference type="EMBL" id="NIVC01000512">
    <property type="protein sequence ID" value="PAA81803.1"/>
    <property type="molecule type" value="Genomic_DNA"/>
</dbReference>
<proteinExistence type="predicted"/>
<comment type="caution">
    <text evidence="2">The sequence shown here is derived from an EMBL/GenBank/DDBJ whole genome shotgun (WGS) entry which is preliminary data.</text>
</comment>
<keyword evidence="1" id="KW-0732">Signal</keyword>
<keyword evidence="3" id="KW-1185">Reference proteome</keyword>
<accession>A0A267G6Y9</accession>
<organism evidence="2 3">
    <name type="scientific">Macrostomum lignano</name>
    <dbReference type="NCBI Taxonomy" id="282301"/>
    <lineage>
        <taxon>Eukaryota</taxon>
        <taxon>Metazoa</taxon>
        <taxon>Spiralia</taxon>
        <taxon>Lophotrochozoa</taxon>
        <taxon>Platyhelminthes</taxon>
        <taxon>Rhabditophora</taxon>
        <taxon>Macrostomorpha</taxon>
        <taxon>Macrostomida</taxon>
        <taxon>Macrostomidae</taxon>
        <taxon>Macrostomum</taxon>
    </lineage>
</organism>
<gene>
    <name evidence="2" type="ORF">BOX15_Mlig021226g1</name>
</gene>
<evidence type="ECO:0000313" key="3">
    <source>
        <dbReference type="Proteomes" id="UP000215902"/>
    </source>
</evidence>